<dbReference type="Proteomes" id="UP000321805">
    <property type="component" value="Chromosome"/>
</dbReference>
<dbReference type="AlphaFoldDB" id="A0A5B8U6W7"/>
<proteinExistence type="predicted"/>
<dbReference type="EMBL" id="CP042430">
    <property type="protein sequence ID" value="QEC48588.1"/>
    <property type="molecule type" value="Genomic_DNA"/>
</dbReference>
<dbReference type="Pfam" id="PF00589">
    <property type="entry name" value="Phage_integrase"/>
    <property type="match status" value="1"/>
</dbReference>
<dbReference type="GO" id="GO:0006310">
    <property type="term" value="P:DNA recombination"/>
    <property type="evidence" value="ECO:0007669"/>
    <property type="project" value="UniProtKB-KW"/>
</dbReference>
<reference evidence="3 4" key="1">
    <citation type="journal article" date="2018" name="J. Microbiol.">
        <title>Baekduia soli gen. nov., sp. nov., a novel bacterium isolated from the soil of Baekdu Mountain and proposal of a novel family name, Baekduiaceae fam. nov.</title>
        <authorList>
            <person name="An D.S."/>
            <person name="Siddiqi M.Z."/>
            <person name="Kim K.H."/>
            <person name="Yu H.S."/>
            <person name="Im W.T."/>
        </authorList>
    </citation>
    <scope>NUCLEOTIDE SEQUENCE [LARGE SCALE GENOMIC DNA]</scope>
    <source>
        <strain evidence="3 4">BR7-21</strain>
    </source>
</reference>
<dbReference type="InterPro" id="IPR002104">
    <property type="entry name" value="Integrase_catalytic"/>
</dbReference>
<dbReference type="PROSITE" id="PS51898">
    <property type="entry name" value="TYR_RECOMBINASE"/>
    <property type="match status" value="1"/>
</dbReference>
<dbReference type="KEGG" id="bsol:FSW04_14080"/>
<dbReference type="SUPFAM" id="SSF56349">
    <property type="entry name" value="DNA breaking-rejoining enzymes"/>
    <property type="match status" value="1"/>
</dbReference>
<evidence type="ECO:0000313" key="3">
    <source>
        <dbReference type="EMBL" id="QEC48588.1"/>
    </source>
</evidence>
<evidence type="ECO:0000256" key="1">
    <source>
        <dbReference type="ARBA" id="ARBA00023172"/>
    </source>
</evidence>
<dbReference type="GO" id="GO:0015074">
    <property type="term" value="P:DNA integration"/>
    <property type="evidence" value="ECO:0007669"/>
    <property type="project" value="InterPro"/>
</dbReference>
<dbReference type="InterPro" id="IPR011010">
    <property type="entry name" value="DNA_brk_join_enz"/>
</dbReference>
<dbReference type="OrthoDB" id="1822491at2"/>
<organism evidence="3 4">
    <name type="scientific">Baekduia soli</name>
    <dbReference type="NCBI Taxonomy" id="496014"/>
    <lineage>
        <taxon>Bacteria</taxon>
        <taxon>Bacillati</taxon>
        <taxon>Actinomycetota</taxon>
        <taxon>Thermoleophilia</taxon>
        <taxon>Solirubrobacterales</taxon>
        <taxon>Baekduiaceae</taxon>
        <taxon>Baekduia</taxon>
    </lineage>
</organism>
<keyword evidence="4" id="KW-1185">Reference proteome</keyword>
<dbReference type="InterPro" id="IPR013762">
    <property type="entry name" value="Integrase-like_cat_sf"/>
</dbReference>
<gene>
    <name evidence="3" type="ORF">FSW04_14080</name>
</gene>
<keyword evidence="1" id="KW-0233">DNA recombination</keyword>
<feature type="domain" description="Tyr recombinase" evidence="2">
    <location>
        <begin position="1"/>
        <end position="122"/>
    </location>
</feature>
<evidence type="ECO:0000313" key="4">
    <source>
        <dbReference type="Proteomes" id="UP000321805"/>
    </source>
</evidence>
<accession>A0A5B8U6W7</accession>
<protein>
    <submittedName>
        <fullName evidence="3">Tyrosine-type recombinase/integrase</fullName>
    </submittedName>
</protein>
<dbReference type="GO" id="GO:0003677">
    <property type="term" value="F:DNA binding"/>
    <property type="evidence" value="ECO:0007669"/>
    <property type="project" value="InterPro"/>
</dbReference>
<sequence length="141" mass="15368">MHPPKTRHARRDVPLPHDVVSGLRAHHKATEWPGPEDVVFSSHAGTHLNVQNVRTRCLKPAAEEIGALWIGFHTFRHTCASLLFARGANAVQAQKWLGHHSPSFTLDTYVHLLTEDSPGALDLTFEAAAPTGGWACDAAEA</sequence>
<evidence type="ECO:0000259" key="2">
    <source>
        <dbReference type="PROSITE" id="PS51898"/>
    </source>
</evidence>
<name>A0A5B8U6W7_9ACTN</name>
<dbReference type="Gene3D" id="1.10.443.10">
    <property type="entry name" value="Intergrase catalytic core"/>
    <property type="match status" value="1"/>
</dbReference>